<evidence type="ECO:0000256" key="6">
    <source>
        <dbReference type="ARBA" id="ARBA00093785"/>
    </source>
</evidence>
<dbReference type="KEGG" id="tap:GZ22_16440"/>
<keyword evidence="2" id="KW-0963">Cytoplasm</keyword>
<dbReference type="Proteomes" id="UP000027980">
    <property type="component" value="Chromosome"/>
</dbReference>
<proteinExistence type="inferred from homology"/>
<accession>A0A075LMT8</accession>
<evidence type="ECO:0000256" key="1">
    <source>
        <dbReference type="ARBA" id="ARBA00004514"/>
    </source>
</evidence>
<keyword evidence="3" id="KW-1005">Bacterial flagellum biogenesis</keyword>
<comment type="subcellular location">
    <subcellularLocation>
        <location evidence="1">Cytoplasm</location>
        <location evidence="1">Cytosol</location>
    </subcellularLocation>
</comment>
<organism evidence="8 9">
    <name type="scientific">Terribacillus saccharophilus</name>
    <dbReference type="NCBI Taxonomy" id="361277"/>
    <lineage>
        <taxon>Bacteria</taxon>
        <taxon>Bacillati</taxon>
        <taxon>Bacillota</taxon>
        <taxon>Bacilli</taxon>
        <taxon>Bacillales</taxon>
        <taxon>Bacillaceae</taxon>
        <taxon>Terribacillus</taxon>
    </lineage>
</organism>
<dbReference type="InterPro" id="IPR008622">
    <property type="entry name" value="FliT"/>
</dbReference>
<dbReference type="OrthoDB" id="2353131at2"/>
<evidence type="ECO:0000256" key="7">
    <source>
        <dbReference type="ARBA" id="ARBA00093797"/>
    </source>
</evidence>
<evidence type="ECO:0000256" key="5">
    <source>
        <dbReference type="ARBA" id="ARBA00093765"/>
    </source>
</evidence>
<dbReference type="RefSeq" id="WP_038564552.1">
    <property type="nucleotide sequence ID" value="NZ_CP008876.1"/>
</dbReference>
<dbReference type="AlphaFoldDB" id="A0A075LMT8"/>
<evidence type="ECO:0000313" key="9">
    <source>
        <dbReference type="Proteomes" id="UP000027980"/>
    </source>
</evidence>
<name>A0A075LMT8_9BACI</name>
<sequence>MNRVQALYDTTAQLDTLVSQPVTSENREEVVQSLTALLEVRSSQMEELKPPFTTEENILGKELLPMNKRISKQVQHIFDQLKVDIRTIKKQKQSGKKYINPYASMQTLDGRFLDKRK</sequence>
<gene>
    <name evidence="8" type="ORF">GZ22_16440</name>
</gene>
<keyword evidence="4" id="KW-0143">Chaperone</keyword>
<keyword evidence="8" id="KW-0969">Cilium</keyword>
<dbReference type="HOGENOM" id="CLU_165941_0_0_9"/>
<keyword evidence="8" id="KW-0282">Flagellum</keyword>
<comment type="function">
    <text evidence="5">May act as an export chaperone for the filament capping protein FliD.</text>
</comment>
<evidence type="ECO:0000313" key="8">
    <source>
        <dbReference type="EMBL" id="AIF68065.1"/>
    </source>
</evidence>
<protein>
    <recommendedName>
        <fullName evidence="7">Flagellar protein FliT</fullName>
    </recommendedName>
</protein>
<comment type="similarity">
    <text evidence="6">Belongs to the bacillales FliT family.</text>
</comment>
<evidence type="ECO:0000256" key="4">
    <source>
        <dbReference type="ARBA" id="ARBA00023186"/>
    </source>
</evidence>
<dbReference type="EMBL" id="CP008876">
    <property type="protein sequence ID" value="AIF68065.1"/>
    <property type="molecule type" value="Genomic_DNA"/>
</dbReference>
<dbReference type="GeneID" id="34223180"/>
<evidence type="ECO:0000256" key="2">
    <source>
        <dbReference type="ARBA" id="ARBA00022490"/>
    </source>
</evidence>
<evidence type="ECO:0000256" key="3">
    <source>
        <dbReference type="ARBA" id="ARBA00022795"/>
    </source>
</evidence>
<dbReference type="Pfam" id="PF05400">
    <property type="entry name" value="FliT"/>
    <property type="match status" value="1"/>
</dbReference>
<keyword evidence="8" id="KW-0966">Cell projection</keyword>
<reference evidence="8 9" key="1">
    <citation type="submission" date="2014-07" db="EMBL/GenBank/DDBJ databases">
        <title>Complete genome sequence of a moderately halophilic bacterium Terribacillus aidingensis MP602, isolated from Cryptomeria fortunei in Tianmu mountain in China.</title>
        <authorList>
            <person name="Wang Y."/>
            <person name="Lu P."/>
            <person name="Zhang L."/>
        </authorList>
    </citation>
    <scope>NUCLEOTIDE SEQUENCE [LARGE SCALE GENOMIC DNA]</scope>
    <source>
        <strain evidence="8 9">MP602</strain>
    </source>
</reference>